<gene>
    <name evidence="2" type="ORF">UV8b_05479</name>
</gene>
<accession>A0A8E5HTG3</accession>
<dbReference type="AlphaFoldDB" id="A0A8E5HTG3"/>
<dbReference type="OrthoDB" id="1681166at2759"/>
<name>A0A8E5HTG3_USTVR</name>
<evidence type="ECO:0000256" key="1">
    <source>
        <dbReference type="SAM" id="MobiDB-lite"/>
    </source>
</evidence>
<evidence type="ECO:0000313" key="3">
    <source>
        <dbReference type="Proteomes" id="UP000027002"/>
    </source>
</evidence>
<protein>
    <submittedName>
        <fullName evidence="2">Uncharacterized protein</fullName>
    </submittedName>
</protein>
<sequence length="202" mass="21315">MTSTNNNLHQVQQPTNLQPPTIPDVGRHTSSMSNDTPPESSSQPAPTPTPAPAPAAAPPFDALFTLLTNTTTGSTVHPTVQYLFADDDTSVLSAPPPRALVVDLAPSPDGTRWSVAWASSLSPDFALTSCRTAVQHDDDDKSPVLRLEGVEREPVQPASLPGEASSALADEFRRRIAVLGKVVAEGGKRRQLAGRGDEQPPA</sequence>
<organism evidence="2 3">
    <name type="scientific">Ustilaginoidea virens</name>
    <name type="common">Rice false smut fungus</name>
    <name type="synonym">Villosiclava virens</name>
    <dbReference type="NCBI Taxonomy" id="1159556"/>
    <lineage>
        <taxon>Eukaryota</taxon>
        <taxon>Fungi</taxon>
        <taxon>Dikarya</taxon>
        <taxon>Ascomycota</taxon>
        <taxon>Pezizomycotina</taxon>
        <taxon>Sordariomycetes</taxon>
        <taxon>Hypocreomycetidae</taxon>
        <taxon>Hypocreales</taxon>
        <taxon>Clavicipitaceae</taxon>
        <taxon>Ustilaginoidea</taxon>
    </lineage>
</organism>
<evidence type="ECO:0000313" key="2">
    <source>
        <dbReference type="EMBL" id="QUC21236.1"/>
    </source>
</evidence>
<feature type="compositionally biased region" description="Polar residues" evidence="1">
    <location>
        <begin position="1"/>
        <end position="19"/>
    </location>
</feature>
<reference evidence="2" key="1">
    <citation type="submission" date="2020-03" db="EMBL/GenBank/DDBJ databases">
        <title>A mixture of massive structural variations and highly conserved coding sequences in Ustilaginoidea virens genome.</title>
        <authorList>
            <person name="Zhang K."/>
            <person name="Zhao Z."/>
            <person name="Zhang Z."/>
            <person name="Li Y."/>
            <person name="Hsiang T."/>
            <person name="Sun W."/>
        </authorList>
    </citation>
    <scope>NUCLEOTIDE SEQUENCE</scope>
    <source>
        <strain evidence="2">UV-8b</strain>
    </source>
</reference>
<feature type="compositionally biased region" description="Pro residues" evidence="1">
    <location>
        <begin position="45"/>
        <end position="57"/>
    </location>
</feature>
<dbReference type="EMBL" id="CP072756">
    <property type="protein sequence ID" value="QUC21236.1"/>
    <property type="molecule type" value="Genomic_DNA"/>
</dbReference>
<feature type="region of interest" description="Disordered" evidence="1">
    <location>
        <begin position="1"/>
        <end position="58"/>
    </location>
</feature>
<dbReference type="Proteomes" id="UP000027002">
    <property type="component" value="Chromosome 4"/>
</dbReference>
<dbReference type="KEGG" id="uvi:66066256"/>
<dbReference type="RefSeq" id="XP_042998909.1">
    <property type="nucleotide sequence ID" value="XM_043142976.1"/>
</dbReference>
<keyword evidence="3" id="KW-1185">Reference proteome</keyword>
<proteinExistence type="predicted"/>
<dbReference type="GeneID" id="66066256"/>